<dbReference type="InterPro" id="IPR017853">
    <property type="entry name" value="GH"/>
</dbReference>
<accession>A0A5J5L0K4</accession>
<dbReference type="SUPFAM" id="SSF52279">
    <property type="entry name" value="Beta-D-glucan exohydrolase, C-terminal domain"/>
    <property type="match status" value="1"/>
</dbReference>
<dbReference type="EMBL" id="SZWF01000006">
    <property type="protein sequence ID" value="KAA9394586.1"/>
    <property type="molecule type" value="Genomic_DNA"/>
</dbReference>
<evidence type="ECO:0000256" key="4">
    <source>
        <dbReference type="ARBA" id="ARBA00022729"/>
    </source>
</evidence>
<dbReference type="PANTHER" id="PTHR30620">
    <property type="entry name" value="PERIPLASMIC BETA-GLUCOSIDASE-RELATED"/>
    <property type="match status" value="1"/>
</dbReference>
<dbReference type="Proteomes" id="UP000325957">
    <property type="component" value="Unassembled WGS sequence"/>
</dbReference>
<dbReference type="GO" id="GO:0009251">
    <property type="term" value="P:glucan catabolic process"/>
    <property type="evidence" value="ECO:0007669"/>
    <property type="project" value="TreeGrafter"/>
</dbReference>
<keyword evidence="6" id="KW-0326">Glycosidase</keyword>
<dbReference type="PRINTS" id="PR00133">
    <property type="entry name" value="GLHYDRLASE3"/>
</dbReference>
<proteinExistence type="inferred from homology"/>
<dbReference type="AlphaFoldDB" id="A0A5J5L0K4"/>
<evidence type="ECO:0000256" key="5">
    <source>
        <dbReference type="ARBA" id="ARBA00022801"/>
    </source>
</evidence>
<gene>
    <name evidence="9" type="ORF">FCK90_06650</name>
</gene>
<feature type="domain" description="Glycoside hydrolase family 3 C-terminal" evidence="8">
    <location>
        <begin position="444"/>
        <end position="583"/>
    </location>
</feature>
<dbReference type="Gene3D" id="3.40.50.1700">
    <property type="entry name" value="Glycoside hydrolase family 3 C-terminal domain"/>
    <property type="match status" value="1"/>
</dbReference>
<sequence>MRPYRDPDLSVEDRVEDLLGRLTLQDKAGLMFHDITTMPPGGELMGPDNPFGRPASEHAIRELRMNHFNLAGSVSDVRDLVAWNRRLQEVALDTGPGIPVTISSDPRHAFSNNPGTESTAGAFSQWPQSLGLAALNDPDLVERFADISRQEYVAAGLRVALHPQIDLATEPRWARIGMTFGEDADLTSRLVTAYIRGLQGTELGPESVAAMTKHFPGGGPQLDGEDPHFDYGREQVYPGGRREYHLEPFRAAIAAGTSQMMPYYGLPLGTDWEEIAFAFNHDVITTLLREELGYQGIVCTDWGLISDSVIMGQPMPARAWGAEHLSELDRVVTIIEAGCDQFGGESRPELVVEAVRSGRISEQRVDQSVRRLLAEKFRLGLFDAPFLDVDHALATVGRDDFVAAGEDAQRAAIVRLTAADDGPAALPLREGLNVYVENIGEEAAARLGTIVDDPSQAELAVVRLDAPFDPRPGGFEAFFHAGSLEFPPEERDRIVALCRQVPTIVVLFLDRPAIVPEIAQEAAALLVEFGARDDAVVDVLLGTATARGRLPFDLPSSTEHVEQSHSDAPFDTADPVFRFGDGILG</sequence>
<dbReference type="PANTHER" id="PTHR30620:SF16">
    <property type="entry name" value="LYSOSOMAL BETA GLUCOSIDASE"/>
    <property type="match status" value="1"/>
</dbReference>
<evidence type="ECO:0000313" key="10">
    <source>
        <dbReference type="Proteomes" id="UP000325957"/>
    </source>
</evidence>
<evidence type="ECO:0000256" key="2">
    <source>
        <dbReference type="ARBA" id="ARBA00005336"/>
    </source>
</evidence>
<name>A0A5J5L0K4_9MICC</name>
<dbReference type="OrthoDB" id="3187421at2"/>
<comment type="caution">
    <text evidence="9">The sequence shown here is derived from an EMBL/GenBank/DDBJ whole genome shotgun (WGS) entry which is preliminary data.</text>
</comment>
<evidence type="ECO:0000256" key="1">
    <source>
        <dbReference type="ARBA" id="ARBA00000448"/>
    </source>
</evidence>
<dbReference type="InterPro" id="IPR036962">
    <property type="entry name" value="Glyco_hydro_3_N_sf"/>
</dbReference>
<dbReference type="InterPro" id="IPR001764">
    <property type="entry name" value="Glyco_hydro_3_N"/>
</dbReference>
<protein>
    <recommendedName>
        <fullName evidence="3">beta-glucosidase</fullName>
        <ecNumber evidence="3">3.2.1.21</ecNumber>
    </recommendedName>
</protein>
<dbReference type="SUPFAM" id="SSF51445">
    <property type="entry name" value="(Trans)glycosidases"/>
    <property type="match status" value="1"/>
</dbReference>
<evidence type="ECO:0000259" key="7">
    <source>
        <dbReference type="Pfam" id="PF00933"/>
    </source>
</evidence>
<feature type="domain" description="Glycoside hydrolase family 3 N-terminal" evidence="7">
    <location>
        <begin position="69"/>
        <end position="373"/>
    </location>
</feature>
<dbReference type="InterPro" id="IPR036881">
    <property type="entry name" value="Glyco_hydro_3_C_sf"/>
</dbReference>
<dbReference type="GO" id="GO:0008422">
    <property type="term" value="F:beta-glucosidase activity"/>
    <property type="evidence" value="ECO:0007669"/>
    <property type="project" value="UniProtKB-EC"/>
</dbReference>
<comment type="similarity">
    <text evidence="2">Belongs to the glycosyl hydrolase 3 family.</text>
</comment>
<dbReference type="Pfam" id="PF00933">
    <property type="entry name" value="Glyco_hydro_3"/>
    <property type="match status" value="1"/>
</dbReference>
<dbReference type="InterPro" id="IPR051915">
    <property type="entry name" value="Cellulose_Degrad_GH3"/>
</dbReference>
<dbReference type="Gene3D" id="3.20.20.300">
    <property type="entry name" value="Glycoside hydrolase, family 3, N-terminal domain"/>
    <property type="match status" value="1"/>
</dbReference>
<dbReference type="Pfam" id="PF01915">
    <property type="entry name" value="Glyco_hydro_3_C"/>
    <property type="match status" value="1"/>
</dbReference>
<comment type="catalytic activity">
    <reaction evidence="1">
        <text>Hydrolysis of terminal, non-reducing beta-D-glucosyl residues with release of beta-D-glucose.</text>
        <dbReference type="EC" id="3.2.1.21"/>
    </reaction>
</comment>
<keyword evidence="4" id="KW-0732">Signal</keyword>
<evidence type="ECO:0000256" key="3">
    <source>
        <dbReference type="ARBA" id="ARBA00012744"/>
    </source>
</evidence>
<evidence type="ECO:0000256" key="6">
    <source>
        <dbReference type="ARBA" id="ARBA00023295"/>
    </source>
</evidence>
<organism evidence="9 10">
    <name type="scientific">Kocuria coralli</name>
    <dbReference type="NCBI Taxonomy" id="1461025"/>
    <lineage>
        <taxon>Bacteria</taxon>
        <taxon>Bacillati</taxon>
        <taxon>Actinomycetota</taxon>
        <taxon>Actinomycetes</taxon>
        <taxon>Micrococcales</taxon>
        <taxon>Micrococcaceae</taxon>
        <taxon>Kocuria</taxon>
    </lineage>
</organism>
<keyword evidence="10" id="KW-1185">Reference proteome</keyword>
<dbReference type="EC" id="3.2.1.21" evidence="3"/>
<evidence type="ECO:0000313" key="9">
    <source>
        <dbReference type="EMBL" id="KAA9394586.1"/>
    </source>
</evidence>
<reference evidence="9 10" key="1">
    <citation type="submission" date="2019-05" db="EMBL/GenBank/DDBJ databases">
        <title>Kocuria coralli sp. nov., a novel actinobacterium isolated from coral reef seawater.</title>
        <authorList>
            <person name="Li J."/>
        </authorList>
    </citation>
    <scope>NUCLEOTIDE SEQUENCE [LARGE SCALE GENOMIC DNA]</scope>
    <source>
        <strain evidence="9 10">SCSIO 13007</strain>
    </source>
</reference>
<evidence type="ECO:0000259" key="8">
    <source>
        <dbReference type="Pfam" id="PF01915"/>
    </source>
</evidence>
<dbReference type="InterPro" id="IPR002772">
    <property type="entry name" value="Glyco_hydro_3_C"/>
</dbReference>
<keyword evidence="5 9" id="KW-0378">Hydrolase</keyword>